<dbReference type="AlphaFoldDB" id="A0A8K0K0W9"/>
<evidence type="ECO:0000313" key="2">
    <source>
        <dbReference type="Proteomes" id="UP000792457"/>
    </source>
</evidence>
<feature type="non-terminal residue" evidence="1">
    <location>
        <position position="1"/>
    </location>
</feature>
<dbReference type="Proteomes" id="UP000792457">
    <property type="component" value="Unassembled WGS sequence"/>
</dbReference>
<reference evidence="1" key="2">
    <citation type="submission" date="2017-10" db="EMBL/GenBank/DDBJ databases">
        <title>Ladona fulva Genome sequencing and assembly.</title>
        <authorList>
            <person name="Murali S."/>
            <person name="Richards S."/>
            <person name="Bandaranaike D."/>
            <person name="Bellair M."/>
            <person name="Blankenburg K."/>
            <person name="Chao H."/>
            <person name="Dinh H."/>
            <person name="Doddapaneni H."/>
            <person name="Dugan-Rocha S."/>
            <person name="Elkadiri S."/>
            <person name="Gnanaolivu R."/>
            <person name="Hernandez B."/>
            <person name="Skinner E."/>
            <person name="Javaid M."/>
            <person name="Lee S."/>
            <person name="Li M."/>
            <person name="Ming W."/>
            <person name="Munidasa M."/>
            <person name="Muniz J."/>
            <person name="Nguyen L."/>
            <person name="Hughes D."/>
            <person name="Osuji N."/>
            <person name="Pu L.-L."/>
            <person name="Puazo M."/>
            <person name="Qu C."/>
            <person name="Quiroz J."/>
            <person name="Raj R."/>
            <person name="Weissenberger G."/>
            <person name="Xin Y."/>
            <person name="Zou X."/>
            <person name="Han Y."/>
            <person name="Worley K."/>
            <person name="Muzny D."/>
            <person name="Gibbs R."/>
        </authorList>
    </citation>
    <scope>NUCLEOTIDE SEQUENCE</scope>
    <source>
        <strain evidence="1">Sampled in the wild</strain>
    </source>
</reference>
<gene>
    <name evidence="1" type="ORF">J437_LFUL001930</name>
</gene>
<accession>A0A8K0K0W9</accession>
<protein>
    <submittedName>
        <fullName evidence="1">Uncharacterized protein</fullName>
    </submittedName>
</protein>
<reference evidence="1" key="1">
    <citation type="submission" date="2013-04" db="EMBL/GenBank/DDBJ databases">
        <authorList>
            <person name="Qu J."/>
            <person name="Murali S.C."/>
            <person name="Bandaranaike D."/>
            <person name="Bellair M."/>
            <person name="Blankenburg K."/>
            <person name="Chao H."/>
            <person name="Dinh H."/>
            <person name="Doddapaneni H."/>
            <person name="Downs B."/>
            <person name="Dugan-Rocha S."/>
            <person name="Elkadiri S."/>
            <person name="Gnanaolivu R.D."/>
            <person name="Hernandez B."/>
            <person name="Javaid M."/>
            <person name="Jayaseelan J.C."/>
            <person name="Lee S."/>
            <person name="Li M."/>
            <person name="Ming W."/>
            <person name="Munidasa M."/>
            <person name="Muniz J."/>
            <person name="Nguyen L."/>
            <person name="Ongeri F."/>
            <person name="Osuji N."/>
            <person name="Pu L.-L."/>
            <person name="Puazo M."/>
            <person name="Qu C."/>
            <person name="Quiroz J."/>
            <person name="Raj R."/>
            <person name="Weissenberger G."/>
            <person name="Xin Y."/>
            <person name="Zou X."/>
            <person name="Han Y."/>
            <person name="Richards S."/>
            <person name="Worley K."/>
            <person name="Muzny D."/>
            <person name="Gibbs R."/>
        </authorList>
    </citation>
    <scope>NUCLEOTIDE SEQUENCE</scope>
    <source>
        <strain evidence="1">Sampled in the wild</strain>
    </source>
</reference>
<evidence type="ECO:0000313" key="1">
    <source>
        <dbReference type="EMBL" id="KAG8225315.1"/>
    </source>
</evidence>
<organism evidence="1 2">
    <name type="scientific">Ladona fulva</name>
    <name type="common">Scarce chaser dragonfly</name>
    <name type="synonym">Libellula fulva</name>
    <dbReference type="NCBI Taxonomy" id="123851"/>
    <lineage>
        <taxon>Eukaryota</taxon>
        <taxon>Metazoa</taxon>
        <taxon>Ecdysozoa</taxon>
        <taxon>Arthropoda</taxon>
        <taxon>Hexapoda</taxon>
        <taxon>Insecta</taxon>
        <taxon>Pterygota</taxon>
        <taxon>Palaeoptera</taxon>
        <taxon>Odonata</taxon>
        <taxon>Epiprocta</taxon>
        <taxon>Anisoptera</taxon>
        <taxon>Libelluloidea</taxon>
        <taxon>Libellulidae</taxon>
        <taxon>Ladona</taxon>
    </lineage>
</organism>
<proteinExistence type="predicted"/>
<keyword evidence="2" id="KW-1185">Reference proteome</keyword>
<sequence>MRVFSPFYVEIQGPTTQTLFAYNLVKNMLMKEPVASPTSELEHIPKEFPLDI</sequence>
<dbReference type="EMBL" id="KZ308233">
    <property type="protein sequence ID" value="KAG8225315.1"/>
    <property type="molecule type" value="Genomic_DNA"/>
</dbReference>
<comment type="caution">
    <text evidence="1">The sequence shown here is derived from an EMBL/GenBank/DDBJ whole genome shotgun (WGS) entry which is preliminary data.</text>
</comment>
<name>A0A8K0K0W9_LADFU</name>